<dbReference type="CDD" id="cd05243">
    <property type="entry name" value="SDR_a5"/>
    <property type="match status" value="1"/>
</dbReference>
<dbReference type="SUPFAM" id="SSF51735">
    <property type="entry name" value="NAD(P)-binding Rossmann-fold domains"/>
    <property type="match status" value="1"/>
</dbReference>
<keyword evidence="4" id="KW-1185">Reference proteome</keyword>
<dbReference type="PANTHER" id="PTHR15020:SF50">
    <property type="entry name" value="UPF0659 PROTEIN YMR090W"/>
    <property type="match status" value="1"/>
</dbReference>
<dbReference type="EMBL" id="CP109495">
    <property type="protein sequence ID" value="WUX50702.1"/>
    <property type="molecule type" value="Genomic_DNA"/>
</dbReference>
<dbReference type="InterPro" id="IPR036291">
    <property type="entry name" value="NAD(P)-bd_dom_sf"/>
</dbReference>
<dbReference type="RefSeq" id="WP_329074333.1">
    <property type="nucleotide sequence ID" value="NZ_CP109495.1"/>
</dbReference>
<protein>
    <submittedName>
        <fullName evidence="3">SDR family oxidoreductase</fullName>
    </submittedName>
</protein>
<gene>
    <name evidence="3" type="ORF">OG442_03535</name>
</gene>
<dbReference type="PANTHER" id="PTHR15020">
    <property type="entry name" value="FLAVIN REDUCTASE-RELATED"/>
    <property type="match status" value="1"/>
</dbReference>
<dbReference type="Pfam" id="PF13460">
    <property type="entry name" value="NAD_binding_10"/>
    <property type="match status" value="1"/>
</dbReference>
<reference evidence="3" key="1">
    <citation type="submission" date="2022-10" db="EMBL/GenBank/DDBJ databases">
        <title>The complete genomes of actinobacterial strains from the NBC collection.</title>
        <authorList>
            <person name="Joergensen T.S."/>
            <person name="Alvarez Arevalo M."/>
            <person name="Sterndorff E.B."/>
            <person name="Faurdal D."/>
            <person name="Vuksanovic O."/>
            <person name="Mourched A.-S."/>
            <person name="Charusanti P."/>
            <person name="Shaw S."/>
            <person name="Blin K."/>
            <person name="Weber T."/>
        </authorList>
    </citation>
    <scope>NUCLEOTIDE SEQUENCE</scope>
    <source>
        <strain evidence="3">NBC_01432</strain>
    </source>
</reference>
<evidence type="ECO:0000256" key="1">
    <source>
        <dbReference type="SAM" id="MobiDB-lite"/>
    </source>
</evidence>
<feature type="region of interest" description="Disordered" evidence="1">
    <location>
        <begin position="225"/>
        <end position="262"/>
    </location>
</feature>
<name>A0ABZ2A1D2_STRNV</name>
<dbReference type="InterPro" id="IPR016040">
    <property type="entry name" value="NAD(P)-bd_dom"/>
</dbReference>
<evidence type="ECO:0000313" key="4">
    <source>
        <dbReference type="Proteomes" id="UP001432209"/>
    </source>
</evidence>
<dbReference type="Gene3D" id="3.40.50.720">
    <property type="entry name" value="NAD(P)-binding Rossmann-like Domain"/>
    <property type="match status" value="1"/>
</dbReference>
<sequence>MEAQPLTVLVVGATGSIGRLVVAEATARGHTVRALVCDRTKGAQLLPADAELVVGDVTRPETLPEAVVGRDAIVLTLGSFGTGASSPQTVDYAGVRNLLTALASLDGARPRVALMTSIGATTRSSSYGHPLEWKRRSERLVRASGLTYTIVRPGWFDMNGPDEHQMVFLQGDRRRSGGPADGCVARADIARVPVAALTAPEAVGCTFELVAEQGAAPGDLRPLFAALDQDPPGSLDAVRDEANMPLDAESGPRGRWSRRRPA</sequence>
<evidence type="ECO:0000259" key="2">
    <source>
        <dbReference type="Pfam" id="PF13460"/>
    </source>
</evidence>
<dbReference type="Proteomes" id="UP001432209">
    <property type="component" value="Chromosome"/>
</dbReference>
<proteinExistence type="predicted"/>
<feature type="domain" description="NAD(P)-binding" evidence="2">
    <location>
        <begin position="12"/>
        <end position="200"/>
    </location>
</feature>
<organism evidence="3 4">
    <name type="scientific">Streptomyces niveus</name>
    <name type="common">Streptomyces spheroides</name>
    <dbReference type="NCBI Taxonomy" id="193462"/>
    <lineage>
        <taxon>Bacteria</taxon>
        <taxon>Bacillati</taxon>
        <taxon>Actinomycetota</taxon>
        <taxon>Actinomycetes</taxon>
        <taxon>Kitasatosporales</taxon>
        <taxon>Streptomycetaceae</taxon>
        <taxon>Streptomyces</taxon>
    </lineage>
</organism>
<evidence type="ECO:0000313" key="3">
    <source>
        <dbReference type="EMBL" id="WUX50702.1"/>
    </source>
</evidence>
<accession>A0ABZ2A1D2</accession>